<proteinExistence type="predicted"/>
<accession>A0A645HL12</accession>
<dbReference type="EMBL" id="VSSQ01095629">
    <property type="protein sequence ID" value="MPN39677.1"/>
    <property type="molecule type" value="Genomic_DNA"/>
</dbReference>
<evidence type="ECO:0000313" key="1">
    <source>
        <dbReference type="EMBL" id="MPN39677.1"/>
    </source>
</evidence>
<name>A0A645HL12_9ZZZZ</name>
<gene>
    <name evidence="1" type="ORF">SDC9_187205</name>
</gene>
<comment type="caution">
    <text evidence="1">The sequence shown here is derived from an EMBL/GenBank/DDBJ whole genome shotgun (WGS) entry which is preliminary data.</text>
</comment>
<dbReference type="AlphaFoldDB" id="A0A645HL12"/>
<reference evidence="1" key="1">
    <citation type="submission" date="2019-08" db="EMBL/GenBank/DDBJ databases">
        <authorList>
            <person name="Kucharzyk K."/>
            <person name="Murdoch R.W."/>
            <person name="Higgins S."/>
            <person name="Loffler F."/>
        </authorList>
    </citation>
    <scope>NUCLEOTIDE SEQUENCE</scope>
</reference>
<organism evidence="1">
    <name type="scientific">bioreactor metagenome</name>
    <dbReference type="NCBI Taxonomy" id="1076179"/>
    <lineage>
        <taxon>unclassified sequences</taxon>
        <taxon>metagenomes</taxon>
        <taxon>ecological metagenomes</taxon>
    </lineage>
</organism>
<protein>
    <submittedName>
        <fullName evidence="1">Uncharacterized protein</fullName>
    </submittedName>
</protein>
<sequence length="71" mass="8686">MNNKMYNLNHSSDNYLKNNYEDNFNNVEWNNDEIVSLDDDIPINDDYKNEYSKKYSFPQKKGFTFKQNKYK</sequence>